<evidence type="ECO:0000313" key="3">
    <source>
        <dbReference type="EMBL" id="KAA6353566.1"/>
    </source>
</evidence>
<feature type="compositionally biased region" description="Basic residues" evidence="2">
    <location>
        <begin position="287"/>
        <end position="296"/>
    </location>
</feature>
<feature type="non-terminal residue" evidence="3">
    <location>
        <position position="1"/>
    </location>
</feature>
<feature type="coiled-coil region" evidence="1">
    <location>
        <begin position="139"/>
        <end position="166"/>
    </location>
</feature>
<feature type="compositionally biased region" description="Basic and acidic residues" evidence="2">
    <location>
        <begin position="1"/>
        <end position="24"/>
    </location>
</feature>
<dbReference type="Proteomes" id="UP000324800">
    <property type="component" value="Unassembled WGS sequence"/>
</dbReference>
<dbReference type="AlphaFoldDB" id="A0A5J4T591"/>
<keyword evidence="1" id="KW-0175">Coiled coil</keyword>
<feature type="compositionally biased region" description="Acidic residues" evidence="2">
    <location>
        <begin position="52"/>
        <end position="85"/>
    </location>
</feature>
<feature type="region of interest" description="Disordered" evidence="2">
    <location>
        <begin position="233"/>
        <end position="327"/>
    </location>
</feature>
<feature type="compositionally biased region" description="Basic and acidic residues" evidence="2">
    <location>
        <begin position="42"/>
        <end position="51"/>
    </location>
</feature>
<name>A0A5J4T591_9EUKA</name>
<dbReference type="InterPro" id="IPR013757">
    <property type="entry name" value="Topo_IIA_A_a_sf"/>
</dbReference>
<dbReference type="GO" id="GO:0005524">
    <property type="term" value="F:ATP binding"/>
    <property type="evidence" value="ECO:0007669"/>
    <property type="project" value="InterPro"/>
</dbReference>
<evidence type="ECO:0000256" key="2">
    <source>
        <dbReference type="SAM" id="MobiDB-lite"/>
    </source>
</evidence>
<sequence>LMVVNRELEIRNRPRSDIEKDLIKHQFKQLGKNEDDDEFEDEQKGDSREMDKDEDEDEEDSDQDESDDEQEQESEESSDYDSDDDDKPKRKKKIAKTKGTIKNKAKQSASKAKTAKKTTKGNKPKASKGYDYLLTIPILSLTKEKVDELRLQVENKTAEILALEKMTTKDLWENDLKAFEEGYIAEEEKRKKIMNAKPKVIKAAVKTGAKGKKGKKGPNDGAAVAPVIQKDWAELQPVLPKPPKGKKLKDENDMIFELGFGEDNQNNNEFGQGNEFDQQIDGEGSKKAKTKKRRASTGKLTGKAVKRKKKSESSDSDEVSDNGEQNG</sequence>
<dbReference type="GO" id="GO:0003918">
    <property type="term" value="F:DNA topoisomerase type II (double strand cut, ATP-hydrolyzing) activity"/>
    <property type="evidence" value="ECO:0007669"/>
    <property type="project" value="InterPro"/>
</dbReference>
<comment type="caution">
    <text evidence="3">The sequence shown here is derived from an EMBL/GenBank/DDBJ whole genome shotgun (WGS) entry which is preliminary data.</text>
</comment>
<dbReference type="Gene3D" id="1.10.268.10">
    <property type="entry name" value="Topoisomerase, domain 3"/>
    <property type="match status" value="2"/>
</dbReference>
<protein>
    <recommendedName>
        <fullName evidence="5">DNA topoisomerase type IIA domain-containing protein</fullName>
    </recommendedName>
</protein>
<feature type="compositionally biased region" description="Low complexity" evidence="2">
    <location>
        <begin position="259"/>
        <end position="277"/>
    </location>
</feature>
<feature type="compositionally biased region" description="Basic residues" evidence="2">
    <location>
        <begin position="89"/>
        <end position="105"/>
    </location>
</feature>
<dbReference type="OrthoDB" id="448840at2759"/>
<dbReference type="InterPro" id="IPR013760">
    <property type="entry name" value="Topo_IIA-like_dom_sf"/>
</dbReference>
<organism evidence="3 4">
    <name type="scientific">Streblomastix strix</name>
    <dbReference type="NCBI Taxonomy" id="222440"/>
    <lineage>
        <taxon>Eukaryota</taxon>
        <taxon>Metamonada</taxon>
        <taxon>Preaxostyla</taxon>
        <taxon>Oxymonadida</taxon>
        <taxon>Streblomastigidae</taxon>
        <taxon>Streblomastix</taxon>
    </lineage>
</organism>
<dbReference type="GO" id="GO:0003677">
    <property type="term" value="F:DNA binding"/>
    <property type="evidence" value="ECO:0007669"/>
    <property type="project" value="InterPro"/>
</dbReference>
<evidence type="ECO:0000256" key="1">
    <source>
        <dbReference type="SAM" id="Coils"/>
    </source>
</evidence>
<dbReference type="EMBL" id="SNRW01037869">
    <property type="protein sequence ID" value="KAA6353566.1"/>
    <property type="molecule type" value="Genomic_DNA"/>
</dbReference>
<feature type="compositionally biased region" description="Basic residues" evidence="2">
    <location>
        <begin position="113"/>
        <end position="126"/>
    </location>
</feature>
<evidence type="ECO:0008006" key="5">
    <source>
        <dbReference type="Google" id="ProtNLM"/>
    </source>
</evidence>
<feature type="region of interest" description="Disordered" evidence="2">
    <location>
        <begin position="1"/>
        <end position="127"/>
    </location>
</feature>
<reference evidence="3 4" key="1">
    <citation type="submission" date="2019-03" db="EMBL/GenBank/DDBJ databases">
        <title>Single cell metagenomics reveals metabolic interactions within the superorganism composed of flagellate Streblomastix strix and complex community of Bacteroidetes bacteria on its surface.</title>
        <authorList>
            <person name="Treitli S.C."/>
            <person name="Kolisko M."/>
            <person name="Husnik F."/>
            <person name="Keeling P."/>
            <person name="Hampl V."/>
        </authorList>
    </citation>
    <scope>NUCLEOTIDE SEQUENCE [LARGE SCALE GENOMIC DNA]</scope>
    <source>
        <strain evidence="3">ST1C</strain>
    </source>
</reference>
<gene>
    <name evidence="3" type="ORF">EZS28_050907</name>
</gene>
<evidence type="ECO:0000313" key="4">
    <source>
        <dbReference type="Proteomes" id="UP000324800"/>
    </source>
</evidence>
<dbReference type="SUPFAM" id="SSF56719">
    <property type="entry name" value="Type II DNA topoisomerase"/>
    <property type="match status" value="1"/>
</dbReference>
<accession>A0A5J4T591</accession>
<proteinExistence type="predicted"/>
<feature type="non-terminal residue" evidence="3">
    <location>
        <position position="327"/>
    </location>
</feature>